<evidence type="ECO:0000256" key="1">
    <source>
        <dbReference type="SAM" id="MobiDB-lite"/>
    </source>
</evidence>
<sequence length="60" mass="7067">MSNIVAFPVGLLKKAEKIRLERSREEKIENKKSNTDSNNTRAREPRHTIWLFRANEENEA</sequence>
<comment type="caution">
    <text evidence="2">The sequence shown here is derived from an EMBL/GenBank/DDBJ whole genome shotgun (WGS) entry which is preliminary data.</text>
</comment>
<proteinExistence type="predicted"/>
<accession>A0A644SYA1</accession>
<gene>
    <name evidence="2" type="ORF">SDC9_05147</name>
</gene>
<dbReference type="EMBL" id="VSSQ01000010">
    <property type="protein sequence ID" value="MPL59593.1"/>
    <property type="molecule type" value="Genomic_DNA"/>
</dbReference>
<feature type="region of interest" description="Disordered" evidence="1">
    <location>
        <begin position="20"/>
        <end position="48"/>
    </location>
</feature>
<name>A0A644SYA1_9ZZZZ</name>
<organism evidence="2">
    <name type="scientific">bioreactor metagenome</name>
    <dbReference type="NCBI Taxonomy" id="1076179"/>
    <lineage>
        <taxon>unclassified sequences</taxon>
        <taxon>metagenomes</taxon>
        <taxon>ecological metagenomes</taxon>
    </lineage>
</organism>
<evidence type="ECO:0000313" key="2">
    <source>
        <dbReference type="EMBL" id="MPL59593.1"/>
    </source>
</evidence>
<protein>
    <submittedName>
        <fullName evidence="2">Uncharacterized protein</fullName>
    </submittedName>
</protein>
<feature type="compositionally biased region" description="Basic and acidic residues" evidence="1">
    <location>
        <begin position="20"/>
        <end position="34"/>
    </location>
</feature>
<reference evidence="2" key="1">
    <citation type="submission" date="2019-08" db="EMBL/GenBank/DDBJ databases">
        <authorList>
            <person name="Kucharzyk K."/>
            <person name="Murdoch R.W."/>
            <person name="Higgins S."/>
            <person name="Loffler F."/>
        </authorList>
    </citation>
    <scope>NUCLEOTIDE SEQUENCE</scope>
</reference>
<dbReference type="AlphaFoldDB" id="A0A644SYA1"/>